<evidence type="ECO:0000313" key="2">
    <source>
        <dbReference type="EMBL" id="OGH58653.1"/>
    </source>
</evidence>
<comment type="caution">
    <text evidence="2">The sequence shown here is derived from an EMBL/GenBank/DDBJ whole genome shotgun (WGS) entry which is preliminary data.</text>
</comment>
<feature type="compositionally biased region" description="Basic and acidic residues" evidence="1">
    <location>
        <begin position="19"/>
        <end position="44"/>
    </location>
</feature>
<dbReference type="AlphaFoldDB" id="A0A1F6LHA5"/>
<evidence type="ECO:0000256" key="1">
    <source>
        <dbReference type="SAM" id="MobiDB-lite"/>
    </source>
</evidence>
<feature type="region of interest" description="Disordered" evidence="1">
    <location>
        <begin position="18"/>
        <end position="44"/>
    </location>
</feature>
<proteinExistence type="predicted"/>
<reference evidence="2 3" key="1">
    <citation type="journal article" date="2016" name="Nat. Commun.">
        <title>Thousands of microbial genomes shed light on interconnected biogeochemical processes in an aquifer system.</title>
        <authorList>
            <person name="Anantharaman K."/>
            <person name="Brown C.T."/>
            <person name="Hug L.A."/>
            <person name="Sharon I."/>
            <person name="Castelle C.J."/>
            <person name="Probst A.J."/>
            <person name="Thomas B.C."/>
            <person name="Singh A."/>
            <person name="Wilkins M.J."/>
            <person name="Karaoz U."/>
            <person name="Brodie E.L."/>
            <person name="Williams K.H."/>
            <person name="Hubbard S.S."/>
            <person name="Banfield J.F."/>
        </authorList>
    </citation>
    <scope>NUCLEOTIDE SEQUENCE [LARGE SCALE GENOMIC DNA]</scope>
</reference>
<evidence type="ECO:0000313" key="3">
    <source>
        <dbReference type="Proteomes" id="UP000177067"/>
    </source>
</evidence>
<protein>
    <submittedName>
        <fullName evidence="2">Uncharacterized protein</fullName>
    </submittedName>
</protein>
<accession>A0A1F6LHA5</accession>
<sequence>MIIGLILTGAGCLKVAQEQPKDEKKQVQEEKKIEETNNQENKTEEIDTSDWLTYTNEEYGFSFRYPKGWFIIEDESISRIYIRNVQGNTNKGNRPSDYQQIWISTWEKEITADTENNVKIGKPDGIEFGGGLFISAININGFIINTYEYNTLGGKILQAFWNDKSGKRYYATNSTEVGQENQQKMVENLKKILTTFEFIK</sequence>
<dbReference type="EMBL" id="MFPS01000009">
    <property type="protein sequence ID" value="OGH58653.1"/>
    <property type="molecule type" value="Genomic_DNA"/>
</dbReference>
<organism evidence="2 3">
    <name type="scientific">Candidatus Magasanikbacteria bacterium RIFCSPHIGHO2_01_FULL_33_34</name>
    <dbReference type="NCBI Taxonomy" id="1798671"/>
    <lineage>
        <taxon>Bacteria</taxon>
        <taxon>Candidatus Magasanikiibacteriota</taxon>
    </lineage>
</organism>
<gene>
    <name evidence="2" type="ORF">A2725_03060</name>
</gene>
<dbReference type="Proteomes" id="UP000177067">
    <property type="component" value="Unassembled WGS sequence"/>
</dbReference>
<name>A0A1F6LHA5_9BACT</name>